<gene>
    <name evidence="2" type="ORF">NITMOv2_4216</name>
</gene>
<dbReference type="EMBL" id="CP011801">
    <property type="protein sequence ID" value="ALA60595.1"/>
    <property type="molecule type" value="Genomic_DNA"/>
</dbReference>
<proteinExistence type="predicted"/>
<evidence type="ECO:0008006" key="4">
    <source>
        <dbReference type="Google" id="ProtNLM"/>
    </source>
</evidence>
<evidence type="ECO:0000313" key="2">
    <source>
        <dbReference type="EMBL" id="ALA60595.1"/>
    </source>
</evidence>
<dbReference type="RefSeq" id="WP_053381429.1">
    <property type="nucleotide sequence ID" value="NZ_CP011801.1"/>
</dbReference>
<dbReference type="AlphaFoldDB" id="A0A0K2GI24"/>
<feature type="region of interest" description="Disordered" evidence="1">
    <location>
        <begin position="1"/>
        <end position="23"/>
    </location>
</feature>
<organism evidence="2 3">
    <name type="scientific">Nitrospira moscoviensis</name>
    <dbReference type="NCBI Taxonomy" id="42253"/>
    <lineage>
        <taxon>Bacteria</taxon>
        <taxon>Pseudomonadati</taxon>
        <taxon>Nitrospirota</taxon>
        <taxon>Nitrospiria</taxon>
        <taxon>Nitrospirales</taxon>
        <taxon>Nitrospiraceae</taxon>
        <taxon>Nitrospira</taxon>
    </lineage>
</organism>
<dbReference type="STRING" id="42253.NITMOv2_4216"/>
<evidence type="ECO:0000313" key="3">
    <source>
        <dbReference type="Proteomes" id="UP000069205"/>
    </source>
</evidence>
<feature type="compositionally biased region" description="Basic and acidic residues" evidence="1">
    <location>
        <begin position="7"/>
        <end position="23"/>
    </location>
</feature>
<keyword evidence="3" id="KW-1185">Reference proteome</keyword>
<dbReference type="Proteomes" id="UP000069205">
    <property type="component" value="Chromosome"/>
</dbReference>
<accession>A0A0K2GI24</accession>
<sequence>MAHKNHDKTVDKKTESERPDQDQLREEIQQLAYTLFCQCSYEHGHDIEHWVEAERRVLERYQARRKTRV</sequence>
<dbReference type="KEGG" id="nmv:NITMOv2_4216"/>
<dbReference type="InterPro" id="IPR021327">
    <property type="entry name" value="DUF2934"/>
</dbReference>
<protein>
    <recommendedName>
        <fullName evidence="4">DUF2934 domain-containing protein</fullName>
    </recommendedName>
</protein>
<evidence type="ECO:0000256" key="1">
    <source>
        <dbReference type="SAM" id="MobiDB-lite"/>
    </source>
</evidence>
<reference evidence="2 3" key="1">
    <citation type="journal article" date="2015" name="Proc. Natl. Acad. Sci. U.S.A.">
        <title>Expanded metabolic versatility of ubiquitous nitrite-oxidizing bacteria from the genus Nitrospira.</title>
        <authorList>
            <person name="Koch H."/>
            <person name="Lucker S."/>
            <person name="Albertsen M."/>
            <person name="Kitzinger K."/>
            <person name="Herbold C."/>
            <person name="Spieck E."/>
            <person name="Nielsen P.H."/>
            <person name="Wagner M."/>
            <person name="Daims H."/>
        </authorList>
    </citation>
    <scope>NUCLEOTIDE SEQUENCE [LARGE SCALE GENOMIC DNA]</scope>
    <source>
        <strain evidence="2 3">NSP M-1</strain>
    </source>
</reference>
<dbReference type="PATRIC" id="fig|42253.5.peg.4161"/>
<dbReference type="Pfam" id="PF11154">
    <property type="entry name" value="DUF2934"/>
    <property type="match status" value="1"/>
</dbReference>
<name>A0A0K2GI24_NITMO</name>